<reference evidence="2" key="2">
    <citation type="submission" date="2023-06" db="EMBL/GenBank/DDBJ databases">
        <authorList>
            <person name="Swenson N.G."/>
            <person name="Wegrzyn J.L."/>
            <person name="Mcevoy S.L."/>
        </authorList>
    </citation>
    <scope>NUCLEOTIDE SEQUENCE</scope>
    <source>
        <strain evidence="2">NS2018</strain>
        <tissue evidence="2">Leaf</tissue>
    </source>
</reference>
<protein>
    <submittedName>
        <fullName evidence="2">Uncharacterized protein</fullName>
    </submittedName>
</protein>
<proteinExistence type="predicted"/>
<name>A0AA39VBY8_ACESA</name>
<accession>A0AA39VBY8</accession>
<organism evidence="2 3">
    <name type="scientific">Acer saccharum</name>
    <name type="common">Sugar maple</name>
    <dbReference type="NCBI Taxonomy" id="4024"/>
    <lineage>
        <taxon>Eukaryota</taxon>
        <taxon>Viridiplantae</taxon>
        <taxon>Streptophyta</taxon>
        <taxon>Embryophyta</taxon>
        <taxon>Tracheophyta</taxon>
        <taxon>Spermatophyta</taxon>
        <taxon>Magnoliopsida</taxon>
        <taxon>eudicotyledons</taxon>
        <taxon>Gunneridae</taxon>
        <taxon>Pentapetalae</taxon>
        <taxon>rosids</taxon>
        <taxon>malvids</taxon>
        <taxon>Sapindales</taxon>
        <taxon>Sapindaceae</taxon>
        <taxon>Hippocastanoideae</taxon>
        <taxon>Acereae</taxon>
        <taxon>Acer</taxon>
    </lineage>
</organism>
<sequence>MSNMKLLSSEEALKRQMERLEKRKGKRVANTRKHPRRDEASDKGVVARFPADVFVYFDPGPMLKQVDQLLFLEDETCLTKIDELIAYAIERLDKAADEAVIQTKGELLDQYLHGGKEAWEPEKDIEIWQQWKELKALEAEDDEGDEEDEVEPKEQFDALEGHASKDNLEIDPPVKEVECTKLAKPRMIDQCRRALSARVKWAGVYLRISWRIRTLCEYSPLSVEEYSPQSVEDYSPLSNEMSIEEYTIEEYTPGKLEDDESQQTPRMEMDEADVEYFKNFEMQLTEFINKREGHKMDFSTSF</sequence>
<feature type="compositionally biased region" description="Basic residues" evidence="1">
    <location>
        <begin position="22"/>
        <end position="35"/>
    </location>
</feature>
<evidence type="ECO:0000313" key="2">
    <source>
        <dbReference type="EMBL" id="KAK0574270.1"/>
    </source>
</evidence>
<feature type="region of interest" description="Disordered" evidence="1">
    <location>
        <begin position="18"/>
        <end position="42"/>
    </location>
</feature>
<keyword evidence="3" id="KW-1185">Reference proteome</keyword>
<comment type="caution">
    <text evidence="2">The sequence shown here is derived from an EMBL/GenBank/DDBJ whole genome shotgun (WGS) entry which is preliminary data.</text>
</comment>
<dbReference type="Proteomes" id="UP001168877">
    <property type="component" value="Unassembled WGS sequence"/>
</dbReference>
<reference evidence="2" key="1">
    <citation type="journal article" date="2022" name="Plant J.">
        <title>Strategies of tolerance reflected in two North American maple genomes.</title>
        <authorList>
            <person name="McEvoy S.L."/>
            <person name="Sezen U.U."/>
            <person name="Trouern-Trend A."/>
            <person name="McMahon S.M."/>
            <person name="Schaberg P.G."/>
            <person name="Yang J."/>
            <person name="Wegrzyn J.L."/>
            <person name="Swenson N.G."/>
        </authorList>
    </citation>
    <scope>NUCLEOTIDE SEQUENCE</scope>
    <source>
        <strain evidence="2">NS2018</strain>
    </source>
</reference>
<evidence type="ECO:0000256" key="1">
    <source>
        <dbReference type="SAM" id="MobiDB-lite"/>
    </source>
</evidence>
<dbReference type="AlphaFoldDB" id="A0AA39VBY8"/>
<gene>
    <name evidence="2" type="ORF">LWI29_020737</name>
</gene>
<dbReference type="EMBL" id="JAUESC010000387">
    <property type="protein sequence ID" value="KAK0574270.1"/>
    <property type="molecule type" value="Genomic_DNA"/>
</dbReference>
<evidence type="ECO:0000313" key="3">
    <source>
        <dbReference type="Proteomes" id="UP001168877"/>
    </source>
</evidence>